<dbReference type="AlphaFoldDB" id="A0A2R6Y0I1"/>
<comment type="caution">
    <text evidence="1">The sequence shown here is derived from an EMBL/GenBank/DDBJ whole genome shotgun (WGS) entry which is preliminary data.</text>
</comment>
<accession>A0A2R6Y0I1</accession>
<reference evidence="2" key="1">
    <citation type="journal article" date="2018" name="Sci. Rep.">
        <title>Lignite coal burning seam in the remote Altai Mountains harbors a hydrogen-driven thermophilic microbial community.</title>
        <authorList>
            <person name="Kadnikov V.V."/>
            <person name="Mardanov A.V."/>
            <person name="Ivasenko D.A."/>
            <person name="Antsiferov D.V."/>
            <person name="Beletsky A.V."/>
            <person name="Karnachuk O.V."/>
            <person name="Ravin N.V."/>
        </authorList>
    </citation>
    <scope>NUCLEOTIDE SEQUENCE [LARGE SCALE GENOMIC DNA]</scope>
</reference>
<name>A0A2R6Y0I1_9BACL</name>
<evidence type="ECO:0000313" key="2">
    <source>
        <dbReference type="Proteomes" id="UP000244338"/>
    </source>
</evidence>
<sequence length="81" mass="9306">MEIDEEWTTGRKYLNMDNYEACKKAQQAWRESAQACAKAAQVLTAPFAVEGNFTHNLGLELEILIHHDDGIPKEVIFKDRR</sequence>
<dbReference type="Proteomes" id="UP000244338">
    <property type="component" value="Unassembled WGS sequence"/>
</dbReference>
<organism evidence="1 2">
    <name type="scientific">Candidatus Carbonibacillus altaicus</name>
    <dbReference type="NCBI Taxonomy" id="2163959"/>
    <lineage>
        <taxon>Bacteria</taxon>
        <taxon>Bacillati</taxon>
        <taxon>Bacillota</taxon>
        <taxon>Bacilli</taxon>
        <taxon>Bacillales</taxon>
        <taxon>Candidatus Carbonibacillus</taxon>
    </lineage>
</organism>
<evidence type="ECO:0000313" key="1">
    <source>
        <dbReference type="EMBL" id="PTQ56174.1"/>
    </source>
</evidence>
<gene>
    <name evidence="1" type="ORF">BSOLF_0746</name>
</gene>
<proteinExistence type="predicted"/>
<dbReference type="EMBL" id="PEBX01000041">
    <property type="protein sequence ID" value="PTQ56174.1"/>
    <property type="molecule type" value="Genomic_DNA"/>
</dbReference>
<protein>
    <submittedName>
        <fullName evidence="1">DNA polymerase IV</fullName>
    </submittedName>
</protein>